<dbReference type="EMBL" id="JAVJAN010000015">
    <property type="protein sequence ID" value="MDR5587234.1"/>
    <property type="molecule type" value="Genomic_DNA"/>
</dbReference>
<evidence type="ECO:0000313" key="1">
    <source>
        <dbReference type="EMBL" id="MDR5587234.1"/>
    </source>
</evidence>
<keyword evidence="2" id="KW-1185">Reference proteome</keyword>
<protein>
    <submittedName>
        <fullName evidence="1">DUF6110 family protein</fullName>
    </submittedName>
</protein>
<dbReference type="InterPro" id="IPR046092">
    <property type="entry name" value="DUF6110"/>
</dbReference>
<gene>
    <name evidence="1" type="ORF">RGC78_07095</name>
</gene>
<dbReference type="Proteomes" id="UP001256646">
    <property type="component" value="Unassembled WGS sequence"/>
</dbReference>
<reference evidence="1 2" key="1">
    <citation type="submission" date="2023-09" db="EMBL/GenBank/DDBJ databases">
        <authorList>
            <person name="Zhai L."/>
        </authorList>
    </citation>
    <scope>NUCLEOTIDE SEQUENCE [LARGE SCALE GENOMIC DNA]</scope>
    <source>
        <strain evidence="1 2">5 N-1</strain>
    </source>
</reference>
<comment type="caution">
    <text evidence="1">The sequence shown here is derived from an EMBL/GenBank/DDBJ whole genome shotgun (WGS) entry which is preliminary data.</text>
</comment>
<proteinExistence type="predicted"/>
<organism evidence="1 2">
    <name type="scientific">Clostridium aquiflavi</name>
    <dbReference type="NCBI Taxonomy" id="3073603"/>
    <lineage>
        <taxon>Bacteria</taxon>
        <taxon>Bacillati</taxon>
        <taxon>Bacillota</taxon>
        <taxon>Clostridia</taxon>
        <taxon>Eubacteriales</taxon>
        <taxon>Clostridiaceae</taxon>
        <taxon>Clostridium</taxon>
    </lineage>
</organism>
<evidence type="ECO:0000313" key="2">
    <source>
        <dbReference type="Proteomes" id="UP001256646"/>
    </source>
</evidence>
<accession>A0ABU1EG45</accession>
<sequence>MENILKNEKLMIFAGGVVAGTLGLKALKSKTAKKIYVSTLANGMKLQQDAQNLFETMKEDAQDICYEARKSSVEDSVSSEG</sequence>
<name>A0ABU1EG45_9CLOT</name>
<dbReference type="Pfam" id="PF19605">
    <property type="entry name" value="DUF6110"/>
    <property type="match status" value="1"/>
</dbReference>
<dbReference type="RefSeq" id="WP_252212071.1">
    <property type="nucleotide sequence ID" value="NZ_JAVJAN010000015.1"/>
</dbReference>